<dbReference type="AlphaFoldDB" id="A0A0F8VS09"/>
<keyword evidence="1" id="KW-0812">Transmembrane</keyword>
<evidence type="ECO:0000256" key="1">
    <source>
        <dbReference type="SAM" id="Phobius"/>
    </source>
</evidence>
<feature type="non-terminal residue" evidence="2">
    <location>
        <position position="52"/>
    </location>
</feature>
<keyword evidence="1" id="KW-1133">Transmembrane helix</keyword>
<evidence type="ECO:0000313" key="2">
    <source>
        <dbReference type="EMBL" id="KKK47138.1"/>
    </source>
</evidence>
<dbReference type="EMBL" id="LAZR01069731">
    <property type="protein sequence ID" value="KKK47138.1"/>
    <property type="molecule type" value="Genomic_DNA"/>
</dbReference>
<sequence>MDKKKLGLILLTYILFSNFQYWLVNFGENMNYSQFDTNSDISVKSSDAQYEC</sequence>
<proteinExistence type="predicted"/>
<reference evidence="2" key="1">
    <citation type="journal article" date="2015" name="Nature">
        <title>Complex archaea that bridge the gap between prokaryotes and eukaryotes.</title>
        <authorList>
            <person name="Spang A."/>
            <person name="Saw J.H."/>
            <person name="Jorgensen S.L."/>
            <person name="Zaremba-Niedzwiedzka K."/>
            <person name="Martijn J."/>
            <person name="Lind A.E."/>
            <person name="van Eijk R."/>
            <person name="Schleper C."/>
            <person name="Guy L."/>
            <person name="Ettema T.J."/>
        </authorList>
    </citation>
    <scope>NUCLEOTIDE SEQUENCE</scope>
</reference>
<feature type="transmembrane region" description="Helical" evidence="1">
    <location>
        <begin position="6"/>
        <end position="24"/>
    </location>
</feature>
<name>A0A0F8VS09_9ZZZZ</name>
<organism evidence="2">
    <name type="scientific">marine sediment metagenome</name>
    <dbReference type="NCBI Taxonomy" id="412755"/>
    <lineage>
        <taxon>unclassified sequences</taxon>
        <taxon>metagenomes</taxon>
        <taxon>ecological metagenomes</taxon>
    </lineage>
</organism>
<gene>
    <name evidence="2" type="ORF">LCGC14_3158200</name>
</gene>
<comment type="caution">
    <text evidence="2">The sequence shown here is derived from an EMBL/GenBank/DDBJ whole genome shotgun (WGS) entry which is preliminary data.</text>
</comment>
<accession>A0A0F8VS09</accession>
<protein>
    <submittedName>
        <fullName evidence="2">Uncharacterized protein</fullName>
    </submittedName>
</protein>
<keyword evidence="1" id="KW-0472">Membrane</keyword>